<feature type="compositionally biased region" description="Acidic residues" evidence="1">
    <location>
        <begin position="31"/>
        <end position="42"/>
    </location>
</feature>
<evidence type="ECO:0000256" key="1">
    <source>
        <dbReference type="SAM" id="MobiDB-lite"/>
    </source>
</evidence>
<feature type="compositionally biased region" description="Basic residues" evidence="1">
    <location>
        <begin position="181"/>
        <end position="194"/>
    </location>
</feature>
<name>A0A8S4F3V4_PLUXY</name>
<reference evidence="3" key="1">
    <citation type="submission" date="2020-11" db="EMBL/GenBank/DDBJ databases">
        <authorList>
            <person name="Whiteford S."/>
        </authorList>
    </citation>
    <scope>NUCLEOTIDE SEQUENCE</scope>
</reference>
<organism evidence="3 4">
    <name type="scientific">Plutella xylostella</name>
    <name type="common">Diamondback moth</name>
    <name type="synonym">Plutella maculipennis</name>
    <dbReference type="NCBI Taxonomy" id="51655"/>
    <lineage>
        <taxon>Eukaryota</taxon>
        <taxon>Metazoa</taxon>
        <taxon>Ecdysozoa</taxon>
        <taxon>Arthropoda</taxon>
        <taxon>Hexapoda</taxon>
        <taxon>Insecta</taxon>
        <taxon>Pterygota</taxon>
        <taxon>Neoptera</taxon>
        <taxon>Endopterygota</taxon>
        <taxon>Lepidoptera</taxon>
        <taxon>Glossata</taxon>
        <taxon>Ditrysia</taxon>
        <taxon>Yponomeutoidea</taxon>
        <taxon>Plutellidae</taxon>
        <taxon>Plutella</taxon>
    </lineage>
</organism>
<feature type="signal peptide" evidence="2">
    <location>
        <begin position="1"/>
        <end position="20"/>
    </location>
</feature>
<dbReference type="AlphaFoldDB" id="A0A8S4F3V4"/>
<feature type="chain" id="PRO_5035920156" evidence="2">
    <location>
        <begin position="21"/>
        <end position="481"/>
    </location>
</feature>
<feature type="compositionally biased region" description="Basic and acidic residues" evidence="1">
    <location>
        <begin position="195"/>
        <end position="207"/>
    </location>
</feature>
<feature type="region of interest" description="Disordered" evidence="1">
    <location>
        <begin position="76"/>
        <end position="97"/>
    </location>
</feature>
<keyword evidence="2" id="KW-0732">Signal</keyword>
<proteinExistence type="predicted"/>
<accession>A0A8S4F3V4</accession>
<evidence type="ECO:0000313" key="4">
    <source>
        <dbReference type="Proteomes" id="UP000653454"/>
    </source>
</evidence>
<dbReference type="Proteomes" id="UP000653454">
    <property type="component" value="Unassembled WGS sequence"/>
</dbReference>
<gene>
    <name evidence="3" type="ORF">PLXY2_LOCUS7575</name>
</gene>
<sequence length="481" mass="55611">MLKLFFCLTTIYMCAQIIYAQAVPEYAFEYEENQEADSDNEPPEAKRTKPPVESIPTEKVIIAESTIKEPVRMKEPERTVFTTKETEPTESATQPETEATKVEINNRNNEEAMDVPKKPIQPRKPSFKPLRRKLEREDEERVETTAETWNEHRMSPIISWYQKPEQTLDNFDVSFETVPTKRRNTKPKRKKTKSPKTEARYMNEDEEKPSFKADEGINCDDFASYALNCTIEAALLYNSTRKSPPLPSKFFDWCRAIRLMTTCAIDWNNACKHVTESHFSHDSVKGHVHVLNNVCDDEPFAARYEDVWPCIENTIFEWEECYTNFKKEIDEQKSSSQSWTHYDTHFKLCCARAQFRACTLDILFQKSKCTQEEAVTLQKFSVIVSEGDVYQDCDQNVMYDNCPGGDPRPPRDLLLKLTETEETPSTDSGNGNRNAINLTSFYTVLSEETISEGLARPRGAFNKRHKFCIALTHMAQPQERA</sequence>
<dbReference type="PANTHER" id="PTHR33964:SF1">
    <property type="entry name" value="RE45066P"/>
    <property type="match status" value="1"/>
</dbReference>
<evidence type="ECO:0000256" key="2">
    <source>
        <dbReference type="SAM" id="SignalP"/>
    </source>
</evidence>
<feature type="region of interest" description="Disordered" evidence="1">
    <location>
        <begin position="181"/>
        <end position="207"/>
    </location>
</feature>
<comment type="caution">
    <text evidence="3">The sequence shown here is derived from an EMBL/GenBank/DDBJ whole genome shotgun (WGS) entry which is preliminary data.</text>
</comment>
<dbReference type="PANTHER" id="PTHR33964">
    <property type="entry name" value="RE45066P-RELATED"/>
    <property type="match status" value="1"/>
</dbReference>
<protein>
    <submittedName>
        <fullName evidence="3">(diamondback moth) hypothetical protein</fullName>
    </submittedName>
</protein>
<keyword evidence="4" id="KW-1185">Reference proteome</keyword>
<dbReference type="EMBL" id="CAJHNJ030000026">
    <property type="protein sequence ID" value="CAG9122423.1"/>
    <property type="molecule type" value="Genomic_DNA"/>
</dbReference>
<feature type="region of interest" description="Disordered" evidence="1">
    <location>
        <begin position="31"/>
        <end position="57"/>
    </location>
</feature>
<evidence type="ECO:0000313" key="3">
    <source>
        <dbReference type="EMBL" id="CAG9122423.1"/>
    </source>
</evidence>